<dbReference type="InterPro" id="IPR050768">
    <property type="entry name" value="UPF0353/GerABKA_families"/>
</dbReference>
<proteinExistence type="inferred from homology"/>
<organism evidence="4 5">
    <name type="scientific">Clostridium ganghwense</name>
    <dbReference type="NCBI Taxonomy" id="312089"/>
    <lineage>
        <taxon>Bacteria</taxon>
        <taxon>Bacillati</taxon>
        <taxon>Bacillota</taxon>
        <taxon>Clostridia</taxon>
        <taxon>Eubacteriales</taxon>
        <taxon>Clostridiaceae</taxon>
        <taxon>Clostridium</taxon>
    </lineage>
</organism>
<evidence type="ECO:0000256" key="2">
    <source>
        <dbReference type="ARBA" id="ARBA00023136"/>
    </source>
</evidence>
<protein>
    <submittedName>
        <fullName evidence="4">Spore germination protein</fullName>
    </submittedName>
</protein>
<dbReference type="Proteomes" id="UP001079657">
    <property type="component" value="Unassembled WGS sequence"/>
</dbReference>
<dbReference type="PANTHER" id="PTHR22550:SF16">
    <property type="entry name" value="SPORE GERMINATION PROTEIN"/>
    <property type="match status" value="1"/>
</dbReference>
<keyword evidence="3" id="KW-1133">Transmembrane helix</keyword>
<dbReference type="InterPro" id="IPR004995">
    <property type="entry name" value="Spore_Ger"/>
</dbReference>
<feature type="transmembrane region" description="Helical" evidence="3">
    <location>
        <begin position="412"/>
        <end position="436"/>
    </location>
</feature>
<comment type="similarity">
    <text evidence="1">Belongs to the GerABKA family.</text>
</comment>
<keyword evidence="5" id="KW-1185">Reference proteome</keyword>
<keyword evidence="3" id="KW-0812">Transmembrane</keyword>
<reference evidence="4" key="1">
    <citation type="submission" date="2022-12" db="EMBL/GenBank/DDBJ databases">
        <authorList>
            <person name="Wang J."/>
        </authorList>
    </citation>
    <scope>NUCLEOTIDE SEQUENCE</scope>
    <source>
        <strain evidence="4">HY-42-06</strain>
    </source>
</reference>
<evidence type="ECO:0000313" key="4">
    <source>
        <dbReference type="EMBL" id="MCY6370158.1"/>
    </source>
</evidence>
<accession>A0ABT4CMJ3</accession>
<dbReference type="PIRSF" id="PIRSF005690">
    <property type="entry name" value="GerBA"/>
    <property type="match status" value="1"/>
</dbReference>
<keyword evidence="2 3" id="KW-0472">Membrane</keyword>
<evidence type="ECO:0000256" key="3">
    <source>
        <dbReference type="SAM" id="Phobius"/>
    </source>
</evidence>
<feature type="transmembrane region" description="Helical" evidence="3">
    <location>
        <begin position="289"/>
        <end position="309"/>
    </location>
</feature>
<gene>
    <name evidence="4" type="ORF">OXH55_05885</name>
</gene>
<dbReference type="PANTHER" id="PTHR22550">
    <property type="entry name" value="SPORE GERMINATION PROTEIN"/>
    <property type="match status" value="1"/>
</dbReference>
<feature type="transmembrane region" description="Helical" evidence="3">
    <location>
        <begin position="356"/>
        <end position="375"/>
    </location>
</feature>
<dbReference type="RefSeq" id="WP_268048774.1">
    <property type="nucleotide sequence ID" value="NZ_JAPQES010000001.1"/>
</dbReference>
<dbReference type="Pfam" id="PF03323">
    <property type="entry name" value="GerA"/>
    <property type="match status" value="1"/>
</dbReference>
<evidence type="ECO:0000256" key="1">
    <source>
        <dbReference type="ARBA" id="ARBA00005278"/>
    </source>
</evidence>
<feature type="transmembrane region" description="Helical" evidence="3">
    <location>
        <begin position="329"/>
        <end position="349"/>
    </location>
</feature>
<sequence>MEKSLLTKNFKNNIDLISSKIPSNSNFIIRDLILKGNIKCVILYINGLSNQEYIERGIIYPLLFKIDEELDNRENICSYLTQRYISCYDCKITQNINDICYSLKHGKCIILTENNDSCIICNTIGGSYRSITESTIETDIRGGKESFVESLEINIALIQQKLKNKNFKMESFIIGDESETDVVLMYVENIIDPKVLNNIREKLKSIKAPYIPDVGYLSQHMEEYTFCSFAETKVTEKPGKAISDMLQGKAVIMLNGSPQVIILPAVFIEFFQAFEDYSNRLVLGNFDRLLRIAAIIIVLLLSPVYLTLLEYNVRFLPLPLIKVLINSRLGIPLSPFLEVLSMELIIEFLREGGIRLPTPIGQTLGIVGGIVLGEAATKAGIVSYVTLVVVAVGVISTFVIPNYEMSITIRFLRFPLIILAKLFGFFGIISGLYIIFLSIVSKDSFGIPYFSPFAPLRSSGLRDTILRAPLKNLNSKPKIFKFTKNKEKKNE</sequence>
<dbReference type="EMBL" id="JAPQES010000001">
    <property type="protein sequence ID" value="MCY6370158.1"/>
    <property type="molecule type" value="Genomic_DNA"/>
</dbReference>
<comment type="caution">
    <text evidence="4">The sequence shown here is derived from an EMBL/GenBank/DDBJ whole genome shotgun (WGS) entry which is preliminary data.</text>
</comment>
<evidence type="ECO:0000313" key="5">
    <source>
        <dbReference type="Proteomes" id="UP001079657"/>
    </source>
</evidence>
<name>A0ABT4CMJ3_9CLOT</name>
<feature type="transmembrane region" description="Helical" evidence="3">
    <location>
        <begin position="381"/>
        <end position="400"/>
    </location>
</feature>